<dbReference type="GO" id="GO:0016798">
    <property type="term" value="F:hydrolase activity, acting on glycosyl bonds"/>
    <property type="evidence" value="ECO:0007669"/>
    <property type="project" value="UniProtKB-KW"/>
</dbReference>
<dbReference type="Proteomes" id="UP001239462">
    <property type="component" value="Unassembled WGS sequence"/>
</dbReference>
<organism evidence="3 4">
    <name type="scientific">Roseiconus lacunae</name>
    <dbReference type="NCBI Taxonomy" id="2605694"/>
    <lineage>
        <taxon>Bacteria</taxon>
        <taxon>Pseudomonadati</taxon>
        <taxon>Planctomycetota</taxon>
        <taxon>Planctomycetia</taxon>
        <taxon>Pirellulales</taxon>
        <taxon>Pirellulaceae</taxon>
        <taxon>Roseiconus</taxon>
    </lineage>
</organism>
<dbReference type="PANTHER" id="PTHR46832:SF2">
    <property type="entry name" value="FUTALOSINE HYDROLASE"/>
    <property type="match status" value="1"/>
</dbReference>
<dbReference type="InterPro" id="IPR000845">
    <property type="entry name" value="Nucleoside_phosphorylase_d"/>
</dbReference>
<dbReference type="Gene3D" id="3.40.50.1580">
    <property type="entry name" value="Nucleoside phosphorylase domain"/>
    <property type="match status" value="1"/>
</dbReference>
<dbReference type="InterPro" id="IPR019963">
    <property type="entry name" value="FL_hydrolase_MqnB"/>
</dbReference>
<dbReference type="SUPFAM" id="SSF53167">
    <property type="entry name" value="Purine and uridine phosphorylases"/>
    <property type="match status" value="1"/>
</dbReference>
<reference evidence="3 4" key="1">
    <citation type="submission" date="2023-06" db="EMBL/GenBank/DDBJ databases">
        <title>Roseiconus lacunae JC819 isolated from Gulf of Mannar region, Tamil Nadu.</title>
        <authorList>
            <person name="Pk S."/>
            <person name="Ch S."/>
            <person name="Ch V.R."/>
        </authorList>
    </citation>
    <scope>NUCLEOTIDE SEQUENCE [LARGE SCALE GENOMIC DNA]</scope>
    <source>
        <strain evidence="3 4">JC819</strain>
    </source>
</reference>
<dbReference type="InterPro" id="IPR035994">
    <property type="entry name" value="Nucleoside_phosphorylase_sf"/>
</dbReference>
<dbReference type="PANTHER" id="PTHR46832">
    <property type="entry name" value="5'-METHYLTHIOADENOSINE/S-ADENOSYLHOMOCYSTEINE NUCLEOSIDASE"/>
    <property type="match status" value="1"/>
</dbReference>
<evidence type="ECO:0000313" key="3">
    <source>
        <dbReference type="EMBL" id="MDM4014422.1"/>
    </source>
</evidence>
<evidence type="ECO:0000256" key="1">
    <source>
        <dbReference type="NCBIfam" id="TIGR03664"/>
    </source>
</evidence>
<dbReference type="Pfam" id="PF01048">
    <property type="entry name" value="PNP_UDP_1"/>
    <property type="match status" value="1"/>
</dbReference>
<sequence length="213" mass="23187">MKTLLLIPTKPERDAITATFKPRRSDWIIETLGFGVIAASVCATELLDLHQPTRVIVAGIAGLYRSDTDHKIGDAAWFDSVAIDGIGVGEAATYQAAEELGWAWFQPDAPASSSLTIPRPDFNHDHQGTTQLVTVCSASATLHEAAARRLRFPNAVGEDMESFAVAFACQRREIAVHVIRGFSNLTGDRDKSHWRIGPALHSVADQLSRLSNL</sequence>
<gene>
    <name evidence="3" type="primary">mqnB</name>
    <name evidence="3" type="ORF">QTN89_03190</name>
</gene>
<name>A0ABT7PD49_9BACT</name>
<comment type="caution">
    <text evidence="3">The sequence shown here is derived from an EMBL/GenBank/DDBJ whole genome shotgun (WGS) entry which is preliminary data.</text>
</comment>
<keyword evidence="3" id="KW-0326">Glycosidase</keyword>
<dbReference type="RefSeq" id="WP_289162189.1">
    <property type="nucleotide sequence ID" value="NZ_JASZZN010000002.1"/>
</dbReference>
<feature type="domain" description="Nucleoside phosphorylase" evidence="2">
    <location>
        <begin position="31"/>
        <end position="209"/>
    </location>
</feature>
<evidence type="ECO:0000259" key="2">
    <source>
        <dbReference type="Pfam" id="PF01048"/>
    </source>
</evidence>
<keyword evidence="4" id="KW-1185">Reference proteome</keyword>
<protein>
    <recommendedName>
        <fullName evidence="1">Futalosine hydrolase</fullName>
        <ecNumber evidence="1">3.2.2.26</ecNumber>
    </recommendedName>
</protein>
<evidence type="ECO:0000313" key="4">
    <source>
        <dbReference type="Proteomes" id="UP001239462"/>
    </source>
</evidence>
<accession>A0ABT7PD49</accession>
<dbReference type="EC" id="3.2.2.26" evidence="1"/>
<dbReference type="NCBIfam" id="TIGR03664">
    <property type="entry name" value="fut_nucase"/>
    <property type="match status" value="1"/>
</dbReference>
<keyword evidence="3" id="KW-0378">Hydrolase</keyword>
<dbReference type="EMBL" id="JASZZN010000002">
    <property type="protein sequence ID" value="MDM4014422.1"/>
    <property type="molecule type" value="Genomic_DNA"/>
</dbReference>
<proteinExistence type="predicted"/>